<dbReference type="Proteomes" id="UP001141806">
    <property type="component" value="Unassembled WGS sequence"/>
</dbReference>
<dbReference type="EMBL" id="JAMYWD010000011">
    <property type="protein sequence ID" value="KAJ4955056.1"/>
    <property type="molecule type" value="Genomic_DNA"/>
</dbReference>
<keyword evidence="2" id="KW-1185">Reference proteome</keyword>
<protein>
    <submittedName>
        <fullName evidence="1">Uncharacterized protein</fullName>
    </submittedName>
</protein>
<sequence>MKPWAKRVYADARYCYRDACSCLKVDNRSFNTGTAGEFLVVKLVGNFDHLGLVCLCTPKVQKLDSFLLEVIQVRCCESLTIDLLQDFLLLPEAGKLKPG</sequence>
<accession>A0A9Q0GVN7</accession>
<evidence type="ECO:0000313" key="1">
    <source>
        <dbReference type="EMBL" id="KAJ4955056.1"/>
    </source>
</evidence>
<proteinExistence type="predicted"/>
<reference evidence="1" key="1">
    <citation type="journal article" date="2023" name="Plant J.">
        <title>The genome of the king protea, Protea cynaroides.</title>
        <authorList>
            <person name="Chang J."/>
            <person name="Duong T.A."/>
            <person name="Schoeman C."/>
            <person name="Ma X."/>
            <person name="Roodt D."/>
            <person name="Barker N."/>
            <person name="Li Z."/>
            <person name="Van de Peer Y."/>
            <person name="Mizrachi E."/>
        </authorList>
    </citation>
    <scope>NUCLEOTIDE SEQUENCE</scope>
    <source>
        <tissue evidence="1">Young leaves</tissue>
    </source>
</reference>
<organism evidence="1 2">
    <name type="scientific">Protea cynaroides</name>
    <dbReference type="NCBI Taxonomy" id="273540"/>
    <lineage>
        <taxon>Eukaryota</taxon>
        <taxon>Viridiplantae</taxon>
        <taxon>Streptophyta</taxon>
        <taxon>Embryophyta</taxon>
        <taxon>Tracheophyta</taxon>
        <taxon>Spermatophyta</taxon>
        <taxon>Magnoliopsida</taxon>
        <taxon>Proteales</taxon>
        <taxon>Proteaceae</taxon>
        <taxon>Protea</taxon>
    </lineage>
</organism>
<dbReference type="AlphaFoldDB" id="A0A9Q0GVN7"/>
<evidence type="ECO:0000313" key="2">
    <source>
        <dbReference type="Proteomes" id="UP001141806"/>
    </source>
</evidence>
<comment type="caution">
    <text evidence="1">The sequence shown here is derived from an EMBL/GenBank/DDBJ whole genome shotgun (WGS) entry which is preliminary data.</text>
</comment>
<gene>
    <name evidence="1" type="ORF">NE237_011839</name>
</gene>
<name>A0A9Q0GVN7_9MAGN</name>